<dbReference type="Proteomes" id="UP000316330">
    <property type="component" value="Unassembled WGS sequence"/>
</dbReference>
<dbReference type="RefSeq" id="WP_144705634.1">
    <property type="nucleotide sequence ID" value="NZ_VNJJ01000013.1"/>
</dbReference>
<sequence>MDFSVYGIVILVAVLIIWRRTRGMYRPIQGSGFRLLRPLLFLVPCLFLIVNPKAHAPAWEWIAAIGIGGLLSLPLILTTNYERRADQQIYTVKSIGFFVSFICVLAVRFILRDYLSGIDQETMYSLFMTVLIGYVVPWRIASYLKFRKLYLSGPEQAV</sequence>
<feature type="transmembrane region" description="Helical" evidence="1">
    <location>
        <begin position="6"/>
        <end position="21"/>
    </location>
</feature>
<name>A0A559JBA0_9BACL</name>
<keyword evidence="1" id="KW-0812">Transmembrane</keyword>
<dbReference type="AlphaFoldDB" id="A0A559JBA0"/>
<proteinExistence type="predicted"/>
<gene>
    <name evidence="2" type="ORF">FPZ45_19630</name>
</gene>
<accession>A0A559JBA0</accession>
<reference evidence="2 3" key="1">
    <citation type="submission" date="2019-07" db="EMBL/GenBank/DDBJ databases">
        <authorList>
            <person name="Kim J."/>
        </authorList>
    </citation>
    <scope>NUCLEOTIDE SEQUENCE [LARGE SCALE GENOMIC DNA]</scope>
    <source>
        <strain evidence="2 3">G13</strain>
    </source>
</reference>
<dbReference type="EMBL" id="VNJJ01000013">
    <property type="protein sequence ID" value="TVX97159.1"/>
    <property type="molecule type" value="Genomic_DNA"/>
</dbReference>
<dbReference type="InterPro" id="IPR058247">
    <property type="entry name" value="DUF1453"/>
</dbReference>
<protein>
    <submittedName>
        <fullName evidence="2">DUF1453 family protein</fullName>
    </submittedName>
</protein>
<dbReference type="PIRSF" id="PIRSF021441">
    <property type="entry name" value="DUF1453"/>
    <property type="match status" value="1"/>
</dbReference>
<organism evidence="2 3">
    <name type="scientific">Cohnella terricola</name>
    <dbReference type="NCBI Taxonomy" id="1289167"/>
    <lineage>
        <taxon>Bacteria</taxon>
        <taxon>Bacillati</taxon>
        <taxon>Bacillota</taxon>
        <taxon>Bacilli</taxon>
        <taxon>Bacillales</taxon>
        <taxon>Paenibacillaceae</taxon>
        <taxon>Cohnella</taxon>
    </lineage>
</organism>
<evidence type="ECO:0000256" key="1">
    <source>
        <dbReference type="SAM" id="Phobius"/>
    </source>
</evidence>
<feature type="transmembrane region" description="Helical" evidence="1">
    <location>
        <begin position="123"/>
        <end position="141"/>
    </location>
</feature>
<feature type="transmembrane region" description="Helical" evidence="1">
    <location>
        <begin position="89"/>
        <end position="111"/>
    </location>
</feature>
<keyword evidence="1" id="KW-1133">Transmembrane helix</keyword>
<dbReference type="PANTHER" id="PTHR39164:SF1">
    <property type="entry name" value="PROTEIN CCDC"/>
    <property type="match status" value="1"/>
</dbReference>
<dbReference type="Pfam" id="PF07301">
    <property type="entry name" value="DUF1453"/>
    <property type="match status" value="1"/>
</dbReference>
<feature type="transmembrane region" description="Helical" evidence="1">
    <location>
        <begin position="58"/>
        <end position="77"/>
    </location>
</feature>
<feature type="transmembrane region" description="Helical" evidence="1">
    <location>
        <begin position="33"/>
        <end position="52"/>
    </location>
</feature>
<evidence type="ECO:0000313" key="3">
    <source>
        <dbReference type="Proteomes" id="UP000316330"/>
    </source>
</evidence>
<dbReference type="OrthoDB" id="2941182at2"/>
<dbReference type="PANTHER" id="PTHR39164">
    <property type="entry name" value="PROTEIN CCDC"/>
    <property type="match status" value="1"/>
</dbReference>
<evidence type="ECO:0000313" key="2">
    <source>
        <dbReference type="EMBL" id="TVX97159.1"/>
    </source>
</evidence>
<comment type="caution">
    <text evidence="2">The sequence shown here is derived from an EMBL/GenBank/DDBJ whole genome shotgun (WGS) entry which is preliminary data.</text>
</comment>
<keyword evidence="3" id="KW-1185">Reference proteome</keyword>
<keyword evidence="1" id="KW-0472">Membrane</keyword>
<dbReference type="InterPro" id="IPR031306">
    <property type="entry name" value="CcdC"/>
</dbReference>